<gene>
    <name evidence="1" type="ORF">CONCODRAFT_113134</name>
</gene>
<reference evidence="1 2" key="1">
    <citation type="journal article" date="2015" name="Genome Biol. Evol.">
        <title>Phylogenomic analyses indicate that early fungi evolved digesting cell walls of algal ancestors of land plants.</title>
        <authorList>
            <person name="Chang Y."/>
            <person name="Wang S."/>
            <person name="Sekimoto S."/>
            <person name="Aerts A.L."/>
            <person name="Choi C."/>
            <person name="Clum A."/>
            <person name="LaButti K.M."/>
            <person name="Lindquist E.A."/>
            <person name="Yee Ngan C."/>
            <person name="Ohm R.A."/>
            <person name="Salamov A.A."/>
            <person name="Grigoriev I.V."/>
            <person name="Spatafora J.W."/>
            <person name="Berbee M.L."/>
        </authorList>
    </citation>
    <scope>NUCLEOTIDE SEQUENCE [LARGE SCALE GENOMIC DNA]</scope>
    <source>
        <strain evidence="1 2">NRRL 28638</strain>
    </source>
</reference>
<name>A0A137NYJ6_CONC2</name>
<proteinExistence type="predicted"/>
<dbReference type="SUPFAM" id="SSF52047">
    <property type="entry name" value="RNI-like"/>
    <property type="match status" value="1"/>
</dbReference>
<evidence type="ECO:0000313" key="2">
    <source>
        <dbReference type="Proteomes" id="UP000070444"/>
    </source>
</evidence>
<accession>A0A137NYJ6</accession>
<dbReference type="Proteomes" id="UP000070444">
    <property type="component" value="Unassembled WGS sequence"/>
</dbReference>
<sequence length="195" mass="22455">MCYSFRSTVQFIGKLTQLETLDLNNSDVIKSPDSNPTSEIIFPQNLCSLTYINIRSWSTTLPLKKPLKFLKTSNSTYNLPDYGLLPQLLPKLKCFSYFSININEELIEFLEINSQIEDLTLPINLLSSIKTNNELLKSIKKLNLYAIYFQNQEVNADKSIIPNFPNLEVLILNLRTNQQLEFSELLIKKCPKLSK</sequence>
<evidence type="ECO:0008006" key="3">
    <source>
        <dbReference type="Google" id="ProtNLM"/>
    </source>
</evidence>
<dbReference type="InterPro" id="IPR032675">
    <property type="entry name" value="LRR_dom_sf"/>
</dbReference>
<protein>
    <recommendedName>
        <fullName evidence="3">L domain-like protein</fullName>
    </recommendedName>
</protein>
<keyword evidence="2" id="KW-1185">Reference proteome</keyword>
<dbReference type="EMBL" id="KQ964617">
    <property type="protein sequence ID" value="KXN67724.1"/>
    <property type="molecule type" value="Genomic_DNA"/>
</dbReference>
<dbReference type="AlphaFoldDB" id="A0A137NYJ6"/>
<dbReference type="Gene3D" id="3.80.10.10">
    <property type="entry name" value="Ribonuclease Inhibitor"/>
    <property type="match status" value="1"/>
</dbReference>
<organism evidence="1 2">
    <name type="scientific">Conidiobolus coronatus (strain ATCC 28846 / CBS 209.66 / NRRL 28638)</name>
    <name type="common">Delacroixia coronata</name>
    <dbReference type="NCBI Taxonomy" id="796925"/>
    <lineage>
        <taxon>Eukaryota</taxon>
        <taxon>Fungi</taxon>
        <taxon>Fungi incertae sedis</taxon>
        <taxon>Zoopagomycota</taxon>
        <taxon>Entomophthoromycotina</taxon>
        <taxon>Entomophthoromycetes</taxon>
        <taxon>Entomophthorales</taxon>
        <taxon>Ancylistaceae</taxon>
        <taxon>Conidiobolus</taxon>
    </lineage>
</organism>
<feature type="non-terminal residue" evidence="1">
    <location>
        <position position="195"/>
    </location>
</feature>
<evidence type="ECO:0000313" key="1">
    <source>
        <dbReference type="EMBL" id="KXN67724.1"/>
    </source>
</evidence>